<dbReference type="PRINTS" id="PR00728">
    <property type="entry name" value="SIGNALPTASE"/>
</dbReference>
<dbReference type="InterPro" id="IPR036286">
    <property type="entry name" value="LexA/Signal_pep-like_sf"/>
</dbReference>
<keyword evidence="8" id="KW-1185">Reference proteome</keyword>
<dbReference type="PANTHER" id="PTHR10806">
    <property type="entry name" value="SIGNAL PEPTIDASE COMPLEX CATALYTIC SUBUNIT SEC11"/>
    <property type="match status" value="1"/>
</dbReference>
<accession>A0ABS2R5K2</accession>
<dbReference type="Proteomes" id="UP000823485">
    <property type="component" value="Unassembled WGS sequence"/>
</dbReference>
<evidence type="ECO:0000256" key="3">
    <source>
        <dbReference type="ARBA" id="ARBA00022989"/>
    </source>
</evidence>
<proteinExistence type="predicted"/>
<keyword evidence="2 6" id="KW-0812">Transmembrane</keyword>
<dbReference type="EC" id="3.4.21.89" evidence="5"/>
<protein>
    <recommendedName>
        <fullName evidence="5">Signal peptidase I</fullName>
        <ecNumber evidence="5">3.4.21.89</ecNumber>
    </recommendedName>
</protein>
<evidence type="ECO:0000256" key="1">
    <source>
        <dbReference type="ARBA" id="ARBA00004370"/>
    </source>
</evidence>
<keyword evidence="4 6" id="KW-0472">Membrane</keyword>
<dbReference type="EMBL" id="JAFBFH010000010">
    <property type="protein sequence ID" value="MBM7714906.1"/>
    <property type="molecule type" value="Genomic_DNA"/>
</dbReference>
<organism evidence="7 8">
    <name type="scientific">Siminovitchia thermophila</name>
    <dbReference type="NCBI Taxonomy" id="1245522"/>
    <lineage>
        <taxon>Bacteria</taxon>
        <taxon>Bacillati</taxon>
        <taxon>Bacillota</taxon>
        <taxon>Bacilli</taxon>
        <taxon>Bacillales</taxon>
        <taxon>Bacillaceae</taxon>
        <taxon>Siminovitchia</taxon>
    </lineage>
</organism>
<feature type="transmembrane region" description="Helical" evidence="6">
    <location>
        <begin position="148"/>
        <end position="170"/>
    </location>
</feature>
<dbReference type="InterPro" id="IPR001733">
    <property type="entry name" value="Peptidase_S26B"/>
</dbReference>
<dbReference type="NCBIfam" id="NF046067">
    <property type="entry name" value="SigPepSipWBacil"/>
    <property type="match status" value="1"/>
</dbReference>
<evidence type="ECO:0000313" key="7">
    <source>
        <dbReference type="EMBL" id="MBM7714906.1"/>
    </source>
</evidence>
<reference evidence="7 8" key="1">
    <citation type="submission" date="2021-01" db="EMBL/GenBank/DDBJ databases">
        <title>Genomic Encyclopedia of Type Strains, Phase IV (KMG-IV): sequencing the most valuable type-strain genomes for metagenomic binning, comparative biology and taxonomic classification.</title>
        <authorList>
            <person name="Goeker M."/>
        </authorList>
    </citation>
    <scope>NUCLEOTIDE SEQUENCE [LARGE SCALE GENOMIC DNA]</scope>
    <source>
        <strain evidence="7 8">DSM 105453</strain>
    </source>
</reference>
<evidence type="ECO:0000313" key="8">
    <source>
        <dbReference type="Proteomes" id="UP000823485"/>
    </source>
</evidence>
<dbReference type="PANTHER" id="PTHR10806:SF6">
    <property type="entry name" value="SIGNAL PEPTIDASE COMPLEX CATALYTIC SUBUNIT SEC11"/>
    <property type="match status" value="1"/>
</dbReference>
<evidence type="ECO:0000256" key="6">
    <source>
        <dbReference type="SAM" id="Phobius"/>
    </source>
</evidence>
<dbReference type="SUPFAM" id="SSF51306">
    <property type="entry name" value="LexA/Signal peptidase"/>
    <property type="match status" value="1"/>
</dbReference>
<sequence length="183" mass="20296">MNWQTTKKAIGHTFSTLILLILAIVLLNVAISKASGKNPSIFGYEMKAVLSGSMEPGIKTGSIILMKQKSQGDQYKKGDVITFITKENLLITHRIEEVHAKGRYFTTKGDNNNGPDLDPVYIENIIGQYTGVAIPYAGYMFKWTDSSLGAALILFLPGILLIGYGFLTVWRTVRMAKSYQTIR</sequence>
<comment type="subcellular location">
    <subcellularLocation>
        <location evidence="1">Membrane</location>
    </subcellularLocation>
</comment>
<dbReference type="NCBIfam" id="TIGR02228">
    <property type="entry name" value="sigpep_I_arch"/>
    <property type="match status" value="1"/>
</dbReference>
<dbReference type="CDD" id="cd06462">
    <property type="entry name" value="Peptidase_S24_S26"/>
    <property type="match status" value="1"/>
</dbReference>
<evidence type="ECO:0000256" key="2">
    <source>
        <dbReference type="ARBA" id="ARBA00022692"/>
    </source>
</evidence>
<keyword evidence="3 6" id="KW-1133">Transmembrane helix</keyword>
<keyword evidence="7" id="KW-0378">Hydrolase</keyword>
<evidence type="ECO:0000256" key="5">
    <source>
        <dbReference type="NCBIfam" id="TIGR02228"/>
    </source>
</evidence>
<dbReference type="RefSeq" id="WP_205179119.1">
    <property type="nucleotide sequence ID" value="NZ_JAFBFH010000010.1"/>
</dbReference>
<evidence type="ECO:0000256" key="4">
    <source>
        <dbReference type="ARBA" id="ARBA00023136"/>
    </source>
</evidence>
<comment type="caution">
    <text evidence="7">The sequence shown here is derived from an EMBL/GenBank/DDBJ whole genome shotgun (WGS) entry which is preliminary data.</text>
</comment>
<dbReference type="GO" id="GO:0016787">
    <property type="term" value="F:hydrolase activity"/>
    <property type="evidence" value="ECO:0007669"/>
    <property type="project" value="UniProtKB-KW"/>
</dbReference>
<gene>
    <name evidence="7" type="ORF">JOC94_001878</name>
</gene>
<name>A0ABS2R5K2_9BACI</name>